<dbReference type="CDD" id="cd01858">
    <property type="entry name" value="NGP_1"/>
    <property type="match status" value="1"/>
</dbReference>
<reference evidence="10" key="1">
    <citation type="submission" date="2025-08" db="UniProtKB">
        <authorList>
            <consortium name="Ensembl"/>
        </authorList>
    </citation>
    <scope>IDENTIFICATION</scope>
</reference>
<keyword evidence="11" id="KW-1185">Reference proteome</keyword>
<dbReference type="FunFam" id="1.10.1580.10:FF:000001">
    <property type="entry name" value="Nucleolar GTP-binding protein 2"/>
    <property type="match status" value="1"/>
</dbReference>
<feature type="region of interest" description="Disordered" evidence="8">
    <location>
        <begin position="624"/>
        <end position="652"/>
    </location>
</feature>
<dbReference type="SUPFAM" id="SSF52540">
    <property type="entry name" value="P-loop containing nucleoside triphosphate hydrolases"/>
    <property type="match status" value="1"/>
</dbReference>
<evidence type="ECO:0000313" key="10">
    <source>
        <dbReference type="Ensembl" id="ENSSGRP00000008127.1"/>
    </source>
</evidence>
<organism evidence="10 11">
    <name type="scientific">Sinocyclocheilus grahami</name>
    <name type="common">Dianchi golden-line fish</name>
    <name type="synonym">Barbus grahami</name>
    <dbReference type="NCBI Taxonomy" id="75366"/>
    <lineage>
        <taxon>Eukaryota</taxon>
        <taxon>Metazoa</taxon>
        <taxon>Chordata</taxon>
        <taxon>Craniata</taxon>
        <taxon>Vertebrata</taxon>
        <taxon>Euteleostomi</taxon>
        <taxon>Actinopterygii</taxon>
        <taxon>Neopterygii</taxon>
        <taxon>Teleostei</taxon>
        <taxon>Ostariophysi</taxon>
        <taxon>Cypriniformes</taxon>
        <taxon>Cyprinidae</taxon>
        <taxon>Cyprininae</taxon>
        <taxon>Sinocyclocheilus</taxon>
    </lineage>
</organism>
<dbReference type="GO" id="GO:0005730">
    <property type="term" value="C:nucleolus"/>
    <property type="evidence" value="ECO:0007669"/>
    <property type="project" value="UniProtKB-SubCell"/>
</dbReference>
<feature type="region of interest" description="Disordered" evidence="8">
    <location>
        <begin position="455"/>
        <end position="484"/>
    </location>
</feature>
<dbReference type="GO" id="GO:0005525">
    <property type="term" value="F:GTP binding"/>
    <property type="evidence" value="ECO:0007669"/>
    <property type="project" value="UniProtKB-KW"/>
</dbReference>
<dbReference type="PRINTS" id="PR00326">
    <property type="entry name" value="GTP1OBG"/>
</dbReference>
<evidence type="ECO:0000259" key="9">
    <source>
        <dbReference type="PROSITE" id="PS51721"/>
    </source>
</evidence>
<dbReference type="InterPro" id="IPR023179">
    <property type="entry name" value="GTP-bd_ortho_bundle_sf"/>
</dbReference>
<dbReference type="Pfam" id="PF01926">
    <property type="entry name" value="MMR_HSR1"/>
    <property type="match status" value="1"/>
</dbReference>
<dbReference type="PROSITE" id="PS51721">
    <property type="entry name" value="G_CP"/>
    <property type="match status" value="1"/>
</dbReference>
<proteinExistence type="inferred from homology"/>
<evidence type="ECO:0000256" key="3">
    <source>
        <dbReference type="ARBA" id="ARBA00023134"/>
    </source>
</evidence>
<dbReference type="PANTHER" id="PTHR11089">
    <property type="entry name" value="GTP-BINDING PROTEIN-RELATED"/>
    <property type="match status" value="1"/>
</dbReference>
<dbReference type="Proteomes" id="UP000472262">
    <property type="component" value="Unassembled WGS sequence"/>
</dbReference>
<evidence type="ECO:0000256" key="1">
    <source>
        <dbReference type="ARBA" id="ARBA00004604"/>
    </source>
</evidence>
<evidence type="ECO:0000256" key="6">
    <source>
        <dbReference type="ARBA" id="ARBA00065814"/>
    </source>
</evidence>
<feature type="compositionally biased region" description="Low complexity" evidence="8">
    <location>
        <begin position="10"/>
        <end position="21"/>
    </location>
</feature>
<feature type="domain" description="CP-type G" evidence="9">
    <location>
        <begin position="207"/>
        <end position="362"/>
    </location>
</feature>
<dbReference type="Pfam" id="PF08153">
    <property type="entry name" value="NGP1NT"/>
    <property type="match status" value="1"/>
</dbReference>
<keyword evidence="3 7" id="KW-0342">GTP-binding</keyword>
<dbReference type="FunFam" id="3.40.50.300:FF:000559">
    <property type="entry name" value="Nuclear/nucleolar GTPase 2"/>
    <property type="match status" value="1"/>
</dbReference>
<dbReference type="InterPro" id="IPR027417">
    <property type="entry name" value="P-loop_NTPase"/>
</dbReference>
<accession>A0A672KAJ9</accession>
<dbReference type="PANTHER" id="PTHR11089:SF9">
    <property type="entry name" value="NUCLEOLAR GTP-BINDING PROTEIN 2"/>
    <property type="match status" value="1"/>
</dbReference>
<feature type="compositionally biased region" description="Acidic residues" evidence="8">
    <location>
        <begin position="535"/>
        <end position="563"/>
    </location>
</feature>
<gene>
    <name evidence="10" type="primary">LOC107597117</name>
</gene>
<evidence type="ECO:0000256" key="7">
    <source>
        <dbReference type="RuleBase" id="RU364023"/>
    </source>
</evidence>
<dbReference type="InterPro" id="IPR024929">
    <property type="entry name" value="GNL2_CP_dom"/>
</dbReference>
<reference evidence="10" key="2">
    <citation type="submission" date="2025-09" db="UniProtKB">
        <authorList>
            <consortium name="Ensembl"/>
        </authorList>
    </citation>
    <scope>IDENTIFICATION</scope>
</reference>
<feature type="region of interest" description="Disordered" evidence="8">
    <location>
        <begin position="1"/>
        <end position="35"/>
    </location>
</feature>
<dbReference type="InterPro" id="IPR012971">
    <property type="entry name" value="NOG2_N_dom"/>
</dbReference>
<feature type="region of interest" description="Disordered" evidence="8">
    <location>
        <begin position="532"/>
        <end position="581"/>
    </location>
</feature>
<protein>
    <recommendedName>
        <fullName evidence="7">Nucleolar GTP-binding protein 2</fullName>
    </recommendedName>
</protein>
<keyword evidence="4 7" id="KW-0539">Nucleus</keyword>
<name>A0A672KAJ9_SINGR</name>
<comment type="function">
    <text evidence="5">GTPase that associates with pre-60S ribosomal subunits in the nucleolus and is required for their nuclear export and maturation. May promote cell proliferation possibly by increasing p53/TP53 protein levels, and consequently those of its downstream product CDKN1A/p21, and decreasing RPL23A protein levels.</text>
</comment>
<dbReference type="Gene3D" id="1.10.1580.10">
    <property type="match status" value="1"/>
</dbReference>
<evidence type="ECO:0000256" key="4">
    <source>
        <dbReference type="ARBA" id="ARBA00023242"/>
    </source>
</evidence>
<feature type="compositionally biased region" description="Basic and acidic residues" evidence="8">
    <location>
        <begin position="571"/>
        <end position="581"/>
    </location>
</feature>
<comment type="similarity">
    <text evidence="7">Belongs to the TRAFAC class YlqF/YawG GTPase family. NOG2 subfamily.</text>
</comment>
<evidence type="ECO:0000256" key="8">
    <source>
        <dbReference type="SAM" id="MobiDB-lite"/>
    </source>
</evidence>
<dbReference type="InterPro" id="IPR050755">
    <property type="entry name" value="TRAFAC_YlqF/YawG_RiboMat"/>
</dbReference>
<dbReference type="InterPro" id="IPR006073">
    <property type="entry name" value="GTP-bd"/>
</dbReference>
<comment type="subcellular location">
    <subcellularLocation>
        <location evidence="1 7">Nucleus</location>
        <location evidence="1 7">Nucleolus</location>
    </subcellularLocation>
</comment>
<dbReference type="Ensembl" id="ENSSGRT00000008872.1">
    <property type="protein sequence ID" value="ENSSGRP00000008127.1"/>
    <property type="gene ID" value="ENSSGRG00000003346.1"/>
</dbReference>
<evidence type="ECO:0000256" key="5">
    <source>
        <dbReference type="ARBA" id="ARBA00054763"/>
    </source>
</evidence>
<dbReference type="InterPro" id="IPR030378">
    <property type="entry name" value="G_CP_dom"/>
</dbReference>
<dbReference type="AlphaFoldDB" id="A0A672KAJ9"/>
<comment type="subunit">
    <text evidence="6">Interacts with LYAR and RPL23A. Interacts with the nuclear importin-beta receptor and, at a lower extent, with importin-alpha.</text>
</comment>
<evidence type="ECO:0000313" key="11">
    <source>
        <dbReference type="Proteomes" id="UP000472262"/>
    </source>
</evidence>
<sequence>MVKPKFKGKSSINPSNSSSNPDRVKGAGGNNMRDRATIKRLNMYRQKQRCNSRGKVIKPLQYQNTVASGTVARVEPNIKWFANTRVIKQSSLQKFQEEMNAVKKDPYRVVMRQTKLPMSLLHDRIKAHNSKVHILDTETFETTFGPKAQRKRPILSVGELKDFAEQAEVSAQSYSADKDRDLVSEDSGVKEEAREEIFKKGQSKRIWGELYKVIDSSDVIIQVLDARDPMGTRSQSIESYLKKEKPWKHLIFVLNKCDLIPTWVTKRWVAVLSQEHPTLAFHASLTNSFGKGSLIQLLRQFGKQISVGFIGYPNVGKSSVINTLRSKKVCNVAPLAGETKVWQYITLMRRIFLIDCPGVVYPSDDSETDIVLKGVVQVEKIRNPEDHIGAVLERAKAEYIQKTYRIPSWSSAEDFLEKLAFRTGKLLKGGEPDLSTVSKMVLNDWQRGRIPFFVKPPGGEMDEEEELGNRLEAQDVEGASSSQLEDQKLLRQKMEEIQNIFSNVKQNFGKINVAPEFSEEDLVPVEIPDILDPSWSEDEQDEENEEDEEKVEEQIGEQQEEESTVSGSPTKAEKRSTREVNEEIDEKIAKLKHFLDRAKSKHFSAIRFKRRLERAQKVKKVGVRYYETHNVKNKNKNRKMPTDGKKAKRAKR</sequence>
<dbReference type="Gene3D" id="3.40.50.300">
    <property type="entry name" value="P-loop containing nucleotide triphosphate hydrolases"/>
    <property type="match status" value="1"/>
</dbReference>
<evidence type="ECO:0000256" key="2">
    <source>
        <dbReference type="ARBA" id="ARBA00022741"/>
    </source>
</evidence>
<keyword evidence="2 7" id="KW-0547">Nucleotide-binding</keyword>